<reference evidence="8 9" key="1">
    <citation type="submission" date="2015-12" db="EMBL/GenBank/DDBJ databases">
        <title>Dictyostelia acquired genes for synthesis and detection of signals that induce cell-type specialization by lateral gene transfer from prokaryotes.</title>
        <authorList>
            <person name="Gloeckner G."/>
            <person name="Schaap P."/>
        </authorList>
    </citation>
    <scope>NUCLEOTIDE SEQUENCE [LARGE SCALE GENOMIC DNA]</scope>
    <source>
        <strain evidence="8 9">TK</strain>
    </source>
</reference>
<name>A0A151ZH09_TIELA</name>
<dbReference type="InterPro" id="IPR023753">
    <property type="entry name" value="FAD/NAD-binding_dom"/>
</dbReference>
<dbReference type="InParanoid" id="A0A151ZH09"/>
<dbReference type="Proteomes" id="UP000076078">
    <property type="component" value="Unassembled WGS sequence"/>
</dbReference>
<evidence type="ECO:0000256" key="1">
    <source>
        <dbReference type="ARBA" id="ARBA00001974"/>
    </source>
</evidence>
<protein>
    <submittedName>
        <fullName evidence="8">Putative apoptosis inducing factor</fullName>
    </submittedName>
</protein>
<feature type="domain" description="FAD/NAD(P)-binding" evidence="7">
    <location>
        <begin position="7"/>
        <end position="295"/>
    </location>
</feature>
<dbReference type="Gene3D" id="3.50.50.100">
    <property type="match status" value="1"/>
</dbReference>
<dbReference type="AlphaFoldDB" id="A0A151ZH09"/>
<evidence type="ECO:0000256" key="6">
    <source>
        <dbReference type="ARBA" id="ARBA00057036"/>
    </source>
</evidence>
<sequence>MSGNKKTVVVVGGGYGGITICKQLDQKFNVILIERKKAFFHNIGAPRLLIEPEFHKKLYLPYDNLMKNGRVIYQTATEISPQKVVLDNGEEVAFDYLVIATGSNNPAPFKSGLSLSEAPTYINSLSEQVAQAKKILIVGGGAVGVEVAGEIVYKYTDKEVTIVNPTDKLVANVFVDKFYQNLSKKLKSNNIEVVVDKITFPEELKENLRVQSNIPYHAERKTYTTESGRQIEADLVFWTVGNKLNNESLQTHFAGVLNDQGRIKVNNSLQVEGHQNIFAIGDINSIPELKTSYHAGAHGGVAASNIIAIESAKDKSNIKLKEHKSMKPTMLCSFGPKDGIGQLNGWVLGKTIGSLLKSKNLFADRFYKEMNKPKPLVFSA</sequence>
<dbReference type="GO" id="GO:0004174">
    <property type="term" value="F:electron-transferring-flavoprotein dehydrogenase activity"/>
    <property type="evidence" value="ECO:0007669"/>
    <property type="project" value="TreeGrafter"/>
</dbReference>
<dbReference type="PANTHER" id="PTHR43735:SF3">
    <property type="entry name" value="FERROPTOSIS SUPPRESSOR PROTEIN 1"/>
    <property type="match status" value="1"/>
</dbReference>
<evidence type="ECO:0000259" key="7">
    <source>
        <dbReference type="Pfam" id="PF07992"/>
    </source>
</evidence>
<comment type="function">
    <text evidence="6">Putative FAD-dependent oxidoreductase.</text>
</comment>
<evidence type="ECO:0000256" key="2">
    <source>
        <dbReference type="ARBA" id="ARBA00006442"/>
    </source>
</evidence>
<dbReference type="FunCoup" id="A0A151ZH09">
    <property type="interactions" value="26"/>
</dbReference>
<dbReference type="PRINTS" id="PR00469">
    <property type="entry name" value="PNDRDTASEII"/>
</dbReference>
<dbReference type="SUPFAM" id="SSF51905">
    <property type="entry name" value="FAD/NAD(P)-binding domain"/>
    <property type="match status" value="2"/>
</dbReference>
<organism evidence="8 9">
    <name type="scientific">Tieghemostelium lacteum</name>
    <name type="common">Slime mold</name>
    <name type="synonym">Dictyostelium lacteum</name>
    <dbReference type="NCBI Taxonomy" id="361077"/>
    <lineage>
        <taxon>Eukaryota</taxon>
        <taxon>Amoebozoa</taxon>
        <taxon>Evosea</taxon>
        <taxon>Eumycetozoa</taxon>
        <taxon>Dictyostelia</taxon>
        <taxon>Dictyosteliales</taxon>
        <taxon>Raperosteliaceae</taxon>
        <taxon>Tieghemostelium</taxon>
    </lineage>
</organism>
<comment type="cofactor">
    <cofactor evidence="1">
        <name>FAD</name>
        <dbReference type="ChEBI" id="CHEBI:57692"/>
    </cofactor>
</comment>
<evidence type="ECO:0000256" key="4">
    <source>
        <dbReference type="ARBA" id="ARBA00022827"/>
    </source>
</evidence>
<dbReference type="STRING" id="361077.A0A151ZH09"/>
<dbReference type="OrthoDB" id="202203at2759"/>
<evidence type="ECO:0000256" key="5">
    <source>
        <dbReference type="ARBA" id="ARBA00023002"/>
    </source>
</evidence>
<dbReference type="PANTHER" id="PTHR43735">
    <property type="entry name" value="APOPTOSIS-INDUCING FACTOR 1"/>
    <property type="match status" value="1"/>
</dbReference>
<evidence type="ECO:0000256" key="3">
    <source>
        <dbReference type="ARBA" id="ARBA00022630"/>
    </source>
</evidence>
<comment type="similarity">
    <text evidence="2">Belongs to the FAD-dependent oxidoreductase family.</text>
</comment>
<dbReference type="GO" id="GO:0005737">
    <property type="term" value="C:cytoplasm"/>
    <property type="evidence" value="ECO:0007669"/>
    <property type="project" value="TreeGrafter"/>
</dbReference>
<dbReference type="Pfam" id="PF07992">
    <property type="entry name" value="Pyr_redox_2"/>
    <property type="match status" value="1"/>
</dbReference>
<keyword evidence="3" id="KW-0285">Flavoprotein</keyword>
<evidence type="ECO:0000313" key="9">
    <source>
        <dbReference type="Proteomes" id="UP000076078"/>
    </source>
</evidence>
<dbReference type="GO" id="GO:0050660">
    <property type="term" value="F:flavin adenine dinucleotide binding"/>
    <property type="evidence" value="ECO:0007669"/>
    <property type="project" value="TreeGrafter"/>
</dbReference>
<dbReference type="EMBL" id="LODT01000028">
    <property type="protein sequence ID" value="KYQ93160.1"/>
    <property type="molecule type" value="Genomic_DNA"/>
</dbReference>
<proteinExistence type="inferred from homology"/>
<keyword evidence="4" id="KW-0274">FAD</keyword>
<dbReference type="OMA" id="QTEPWIN"/>
<gene>
    <name evidence="8" type="ORF">DLAC_05792</name>
</gene>
<dbReference type="FunFam" id="3.50.50.100:FF:000006">
    <property type="entry name" value="apoptosis-inducing factor 2"/>
    <property type="match status" value="1"/>
</dbReference>
<dbReference type="PRINTS" id="PR00368">
    <property type="entry name" value="FADPNR"/>
</dbReference>
<accession>A0A151ZH09</accession>
<comment type="caution">
    <text evidence="8">The sequence shown here is derived from an EMBL/GenBank/DDBJ whole genome shotgun (WGS) entry which is preliminary data.</text>
</comment>
<keyword evidence="9" id="KW-1185">Reference proteome</keyword>
<evidence type="ECO:0000313" key="8">
    <source>
        <dbReference type="EMBL" id="KYQ93160.1"/>
    </source>
</evidence>
<dbReference type="InterPro" id="IPR036188">
    <property type="entry name" value="FAD/NAD-bd_sf"/>
</dbReference>
<keyword evidence="5" id="KW-0560">Oxidoreductase</keyword>